<accession>A0A178EVP6</accession>
<dbReference type="GO" id="GO:0003677">
    <property type="term" value="F:DNA binding"/>
    <property type="evidence" value="ECO:0007669"/>
    <property type="project" value="UniProtKB-KW"/>
</dbReference>
<feature type="compositionally biased region" description="Acidic residues" evidence="15">
    <location>
        <begin position="819"/>
        <end position="852"/>
    </location>
</feature>
<keyword evidence="17" id="KW-0396">Initiation factor</keyword>
<evidence type="ECO:0000256" key="4">
    <source>
        <dbReference type="ARBA" id="ARBA00022723"/>
    </source>
</evidence>
<evidence type="ECO:0000256" key="12">
    <source>
        <dbReference type="ARBA" id="ARBA00081473"/>
    </source>
</evidence>
<name>A0A178EVP6_TRIRU</name>
<dbReference type="VEuPathDB" id="FungiDB:TERG_05591"/>
<keyword evidence="4 14" id="KW-0479">Metal-binding</keyword>
<feature type="compositionally biased region" description="Polar residues" evidence="15">
    <location>
        <begin position="463"/>
        <end position="481"/>
    </location>
</feature>
<dbReference type="InterPro" id="IPR040450">
    <property type="entry name" value="TFIIF_beta_HTH"/>
</dbReference>
<keyword evidence="5" id="KW-0677">Repeat</keyword>
<keyword evidence="9" id="KW-0238">DNA-binding</keyword>
<comment type="caution">
    <text evidence="17">The sequence shown here is derived from an EMBL/GenBank/DDBJ whole genome shotgun (WGS) entry which is preliminary data.</text>
</comment>
<evidence type="ECO:0000256" key="8">
    <source>
        <dbReference type="ARBA" id="ARBA00023015"/>
    </source>
</evidence>
<dbReference type="FunFam" id="1.10.10.10:FF:000035">
    <property type="entry name" value="General transcription factor IIF subunit 2"/>
    <property type="match status" value="1"/>
</dbReference>
<feature type="compositionally biased region" description="Basic residues" evidence="15">
    <location>
        <begin position="482"/>
        <end position="497"/>
    </location>
</feature>
<evidence type="ECO:0000256" key="11">
    <source>
        <dbReference type="ARBA" id="ARBA00023242"/>
    </source>
</evidence>
<feature type="zinc finger region" description="C3H1-type" evidence="14">
    <location>
        <begin position="753"/>
        <end position="781"/>
    </location>
</feature>
<dbReference type="VEuPathDB" id="FungiDB:TERG_05590"/>
<dbReference type="SUPFAM" id="SSF90229">
    <property type="entry name" value="CCCH zinc finger"/>
    <property type="match status" value="1"/>
</dbReference>
<dbReference type="InterPro" id="IPR040504">
    <property type="entry name" value="TFIIF_beta_N"/>
</dbReference>
<evidence type="ECO:0000256" key="10">
    <source>
        <dbReference type="ARBA" id="ARBA00023163"/>
    </source>
</evidence>
<dbReference type="PANTHER" id="PTHR10445">
    <property type="entry name" value="GENERAL TRANSCRIPTION FACTOR IIF SUBUNIT 2"/>
    <property type="match status" value="1"/>
</dbReference>
<feature type="region of interest" description="Disordered" evidence="15">
    <location>
        <begin position="401"/>
        <end position="427"/>
    </location>
</feature>
<feature type="region of interest" description="Disordered" evidence="15">
    <location>
        <begin position="463"/>
        <end position="502"/>
    </location>
</feature>
<keyword evidence="6 14" id="KW-0863">Zinc-finger</keyword>
<dbReference type="InterPro" id="IPR036855">
    <property type="entry name" value="Znf_CCCH_sf"/>
</dbReference>
<dbReference type="Gene3D" id="1.10.10.10">
    <property type="entry name" value="Winged helix-like DNA-binding domain superfamily/Winged helix DNA-binding domain"/>
    <property type="match status" value="1"/>
</dbReference>
<keyword evidence="7 14" id="KW-0862">Zinc</keyword>
<comment type="similarity">
    <text evidence="2">Belongs to the TFIIF beta subunit family.</text>
</comment>
<dbReference type="Pfam" id="PF17683">
    <property type="entry name" value="TFIIF_beta_N"/>
    <property type="match status" value="1"/>
</dbReference>
<evidence type="ECO:0000256" key="7">
    <source>
        <dbReference type="ARBA" id="ARBA00022833"/>
    </source>
</evidence>
<dbReference type="EMBL" id="LHPM01000017">
    <property type="protein sequence ID" value="OAL64132.1"/>
    <property type="molecule type" value="Genomic_DNA"/>
</dbReference>
<evidence type="ECO:0000256" key="15">
    <source>
        <dbReference type="SAM" id="MobiDB-lite"/>
    </source>
</evidence>
<dbReference type="PROSITE" id="PS50103">
    <property type="entry name" value="ZF_C3H1"/>
    <property type="match status" value="1"/>
</dbReference>
<dbReference type="PANTHER" id="PTHR10445:SF0">
    <property type="entry name" value="GENERAL TRANSCRIPTION FACTOR IIF SUBUNIT 2"/>
    <property type="match status" value="1"/>
</dbReference>
<keyword evidence="8" id="KW-0805">Transcription regulation</keyword>
<keyword evidence="17" id="KW-0648">Protein biosynthesis</keyword>
<evidence type="ECO:0000256" key="2">
    <source>
        <dbReference type="ARBA" id="ARBA00009543"/>
    </source>
</evidence>
<dbReference type="InterPro" id="IPR036390">
    <property type="entry name" value="WH_DNA-bd_sf"/>
</dbReference>
<dbReference type="Pfam" id="PF00642">
    <property type="entry name" value="zf-CCCH"/>
    <property type="match status" value="1"/>
</dbReference>
<evidence type="ECO:0000256" key="6">
    <source>
        <dbReference type="ARBA" id="ARBA00022771"/>
    </source>
</evidence>
<feature type="region of interest" description="Disordered" evidence="15">
    <location>
        <begin position="585"/>
        <end position="611"/>
    </location>
</feature>
<keyword evidence="11" id="KW-0539">Nucleus</keyword>
<evidence type="ECO:0000256" key="3">
    <source>
        <dbReference type="ARBA" id="ARBA00021453"/>
    </source>
</evidence>
<dbReference type="Gene3D" id="4.10.1000.10">
    <property type="entry name" value="Zinc finger, CCCH-type"/>
    <property type="match status" value="1"/>
</dbReference>
<evidence type="ECO:0000256" key="5">
    <source>
        <dbReference type="ARBA" id="ARBA00022737"/>
    </source>
</evidence>
<proteinExistence type="inferred from homology"/>
<dbReference type="GO" id="GO:0003743">
    <property type="term" value="F:translation initiation factor activity"/>
    <property type="evidence" value="ECO:0007669"/>
    <property type="project" value="UniProtKB-KW"/>
</dbReference>
<evidence type="ECO:0000313" key="18">
    <source>
        <dbReference type="Proteomes" id="UP000243015"/>
    </source>
</evidence>
<gene>
    <name evidence="17" type="ORF">A7C99_4788</name>
</gene>
<dbReference type="SMART" id="SM00356">
    <property type="entry name" value="ZnF_C3H1"/>
    <property type="match status" value="2"/>
</dbReference>
<dbReference type="InterPro" id="IPR011039">
    <property type="entry name" value="TFIIF_interaction"/>
</dbReference>
<feature type="compositionally biased region" description="Low complexity" evidence="15">
    <location>
        <begin position="522"/>
        <end position="533"/>
    </location>
</feature>
<organism evidence="17 18">
    <name type="scientific">Trichophyton rubrum</name>
    <name type="common">Athlete's foot fungus</name>
    <name type="synonym">Epidermophyton rubrum</name>
    <dbReference type="NCBI Taxonomy" id="5551"/>
    <lineage>
        <taxon>Eukaryota</taxon>
        <taxon>Fungi</taxon>
        <taxon>Dikarya</taxon>
        <taxon>Ascomycota</taxon>
        <taxon>Pezizomycotina</taxon>
        <taxon>Eurotiomycetes</taxon>
        <taxon>Eurotiomycetidae</taxon>
        <taxon>Onygenales</taxon>
        <taxon>Arthrodermataceae</taxon>
        <taxon>Trichophyton</taxon>
    </lineage>
</organism>
<evidence type="ECO:0000256" key="9">
    <source>
        <dbReference type="ARBA" id="ARBA00023125"/>
    </source>
</evidence>
<feature type="region of interest" description="Disordered" evidence="15">
    <location>
        <begin position="516"/>
        <end position="540"/>
    </location>
</feature>
<evidence type="ECO:0000259" key="16">
    <source>
        <dbReference type="PROSITE" id="PS50103"/>
    </source>
</evidence>
<dbReference type="Proteomes" id="UP000243015">
    <property type="component" value="Unassembled WGS sequence"/>
</dbReference>
<dbReference type="InterPro" id="IPR000571">
    <property type="entry name" value="Znf_CCCH"/>
</dbReference>
<dbReference type="GO" id="GO:0008270">
    <property type="term" value="F:zinc ion binding"/>
    <property type="evidence" value="ECO:0007669"/>
    <property type="project" value="UniProtKB-KW"/>
</dbReference>
<dbReference type="InterPro" id="IPR003196">
    <property type="entry name" value="TFIIF_beta"/>
</dbReference>
<dbReference type="FunFam" id="4.10.1000.10:FF:000022">
    <property type="entry name" value="Zinc finger CCCH domain-containing protein 7"/>
    <property type="match status" value="1"/>
</dbReference>
<evidence type="ECO:0000256" key="14">
    <source>
        <dbReference type="PROSITE-ProRule" id="PRU00723"/>
    </source>
</evidence>
<dbReference type="CDD" id="cd07980">
    <property type="entry name" value="TFIIF_beta"/>
    <property type="match status" value="1"/>
</dbReference>
<sequence length="872" mass="98793">MEIGARFVIKSLTSYIEVNESFATEQHFIQLFIHSFHFLLQALQQHSQNRSYMNMASLNAGQIKAEPLANPGIKEEPDTKDTNMSDEDIYEDTGDLDFTNAFQNVWLTRIPRTLWEQWSKLDDDEEIQIGTVRVEGDPTDIKRISLRLLDIPQNKGVPKDYNLRRQNVNADRSAYAVQNTFVFTEKDLPGYKDKMNRFYNENQPYGRSYLYEQTKRDAKKKERKKKWEPYVRKTVPRQTAITARVHDEFNCLPVENEEYQRLAEERALESLKPKRETKFIEKVPGKMLQPKTVAAADKSNFIQIAKPAKVRAQENKTARMPQNELLDLIYACFRRHKYWPFKALKAELQQPEVYLKQTLEIVAHLVKSGDFAMTWELKPEARESNYADAIAYRDAKEELPPTAGYSFDEGSEGEPTASGRGTDADEDDNVKFENLFLAGDIFMTEEEELLAKIGQLAGQINQHKNQSHPATRGTYSGSQYTRHSRGGWRPYRGRGRGALRASAGPHRNRTLVLNNQNAPVDAASTGASSSTPSNEVLDSKPGIKNSWIAKRDRHMQLINSSIFDQETQARNKAIAETRRLKAQKKAAREESMVLRHAQSASRFSESNRSEAQPDGRAYTIYVGDIPFQVAQGGSKLISLSSEDMLLITIKSSRISLWFIDDPLKANVTPKRVKVGGVTFVRSKRGNLHRLGAVVSKNEKEKRAMQEVYIDGYQSLLPQILFHRHRRHPSRLDMNASLLGTCFKGPTCPYVHDPNKVAICKDFLQTGYCSKGASCEGRHVHECPDYANTGNCGNKKCPLPHVDRAGQIRKFTANKVDPSAEGDSEEDVSSDDEVFEEIDSDDVDSDDLEEPEEIVQGTDGGDASQQLDFIGFS</sequence>
<dbReference type="SUPFAM" id="SSF46785">
    <property type="entry name" value="Winged helix' DNA-binding domain"/>
    <property type="match status" value="1"/>
</dbReference>
<feature type="region of interest" description="Disordered" evidence="15">
    <location>
        <begin position="811"/>
        <end position="872"/>
    </location>
</feature>
<keyword evidence="10" id="KW-0804">Transcription</keyword>
<reference evidence="17 18" key="1">
    <citation type="submission" date="2016-05" db="EMBL/GenBank/DDBJ databases">
        <title>Genome sequencing of Trichophyton rubrum CMCC(F)T1i isolated from hair.</title>
        <authorList>
            <person name="Zhan P."/>
            <person name="Tao Y."/>
            <person name="Liu W."/>
        </authorList>
    </citation>
    <scope>NUCLEOTIDE SEQUENCE [LARGE SCALE GENOMIC DNA]</scope>
    <source>
        <strain evidence="18">CMCC(F)T1i</strain>
    </source>
</reference>
<evidence type="ECO:0000256" key="1">
    <source>
        <dbReference type="ARBA" id="ARBA00004123"/>
    </source>
</evidence>
<dbReference type="GO" id="GO:0006367">
    <property type="term" value="P:transcription initiation at RNA polymerase II promoter"/>
    <property type="evidence" value="ECO:0007669"/>
    <property type="project" value="InterPro"/>
</dbReference>
<feature type="domain" description="C3H1-type" evidence="16">
    <location>
        <begin position="753"/>
        <end position="781"/>
    </location>
</feature>
<dbReference type="Pfam" id="PF02270">
    <property type="entry name" value="TFIIF_beta"/>
    <property type="match status" value="1"/>
</dbReference>
<dbReference type="GO" id="GO:0005674">
    <property type="term" value="C:transcription factor TFIIF complex"/>
    <property type="evidence" value="ECO:0007669"/>
    <property type="project" value="InterPro"/>
</dbReference>
<dbReference type="SUPFAM" id="SSF50916">
    <property type="entry name" value="Rap30/74 interaction domains"/>
    <property type="match status" value="1"/>
</dbReference>
<dbReference type="InterPro" id="IPR036388">
    <property type="entry name" value="WH-like_DNA-bd_sf"/>
</dbReference>
<dbReference type="AlphaFoldDB" id="A0A178EVP6"/>
<protein>
    <recommendedName>
        <fullName evidence="3">Transcription initiation factor IIF subunit beta</fullName>
    </recommendedName>
    <alternativeName>
        <fullName evidence="13">TFIIF medium subunit</fullName>
    </alternativeName>
    <alternativeName>
        <fullName evidence="12">TFIIF-beta</fullName>
    </alternativeName>
</protein>
<evidence type="ECO:0000256" key="13">
    <source>
        <dbReference type="ARBA" id="ARBA00081863"/>
    </source>
</evidence>
<evidence type="ECO:0000313" key="17">
    <source>
        <dbReference type="EMBL" id="OAL64132.1"/>
    </source>
</evidence>
<comment type="subcellular location">
    <subcellularLocation>
        <location evidence="1">Nucleus</location>
    </subcellularLocation>
</comment>